<dbReference type="GeneID" id="84236315"/>
<feature type="transmembrane region" description="Helical" evidence="1">
    <location>
        <begin position="16"/>
        <end position="36"/>
    </location>
</feature>
<protein>
    <submittedName>
        <fullName evidence="2">YceO family protein</fullName>
    </submittedName>
</protein>
<proteinExistence type="predicted"/>
<organism evidence="2 3">
    <name type="scientific">Citrobacter sedlakii</name>
    <dbReference type="NCBI Taxonomy" id="67826"/>
    <lineage>
        <taxon>Bacteria</taxon>
        <taxon>Pseudomonadati</taxon>
        <taxon>Pseudomonadota</taxon>
        <taxon>Gammaproteobacteria</taxon>
        <taxon>Enterobacterales</taxon>
        <taxon>Enterobacteriaceae</taxon>
        <taxon>Citrobacter</taxon>
        <taxon>Citrobacter freundii complex</taxon>
    </lineage>
</organism>
<keyword evidence="1" id="KW-0812">Transmembrane</keyword>
<dbReference type="RefSeq" id="WP_042284727.1">
    <property type="nucleotide sequence ID" value="NZ_CABLBY010000001.1"/>
</dbReference>
<keyword evidence="3" id="KW-1185">Reference proteome</keyword>
<keyword evidence="1" id="KW-1133">Transmembrane helix</keyword>
<dbReference type="EMBL" id="JADWND010000001">
    <property type="protein sequence ID" value="MBJ8380003.1"/>
    <property type="molecule type" value="Genomic_DNA"/>
</dbReference>
<gene>
    <name evidence="2" type="ORF">I6M88_03285</name>
</gene>
<dbReference type="Proteomes" id="UP000746649">
    <property type="component" value="Unassembled WGS sequence"/>
</dbReference>
<reference evidence="2 3" key="1">
    <citation type="submission" date="2020-11" db="EMBL/GenBank/DDBJ databases">
        <title>Enhanced detection system for hospital associated transmission using whole genome sequencing surveillance.</title>
        <authorList>
            <person name="Harrison L.H."/>
            <person name="Van Tyne D."/>
            <person name="Marsh J.W."/>
            <person name="Griffith M.P."/>
            <person name="Snyder D.J."/>
            <person name="Cooper V.S."/>
            <person name="Mustapha M."/>
        </authorList>
    </citation>
    <scope>NUCLEOTIDE SEQUENCE [LARGE SCALE GENOMIC DNA]</scope>
    <source>
        <strain evidence="2 3">CB00117</strain>
    </source>
</reference>
<dbReference type="Pfam" id="PF10968">
    <property type="entry name" value="DUF2770"/>
    <property type="match status" value="1"/>
</dbReference>
<accession>A0ABS0ZMH0</accession>
<sequence length="37" mass="4601">MRRLIHYLANNIREHLVLYVILWSLLLVLDIIYILFF</sequence>
<comment type="caution">
    <text evidence="2">The sequence shown here is derived from an EMBL/GenBank/DDBJ whole genome shotgun (WGS) entry which is preliminary data.</text>
</comment>
<dbReference type="InterPro" id="IPR024494">
    <property type="entry name" value="DUF2770"/>
</dbReference>
<evidence type="ECO:0000313" key="3">
    <source>
        <dbReference type="Proteomes" id="UP000746649"/>
    </source>
</evidence>
<evidence type="ECO:0000313" key="2">
    <source>
        <dbReference type="EMBL" id="MBJ8380003.1"/>
    </source>
</evidence>
<name>A0ABS0ZMH0_9ENTR</name>
<keyword evidence="1" id="KW-0472">Membrane</keyword>
<evidence type="ECO:0000256" key="1">
    <source>
        <dbReference type="SAM" id="Phobius"/>
    </source>
</evidence>